<sequence>MNRKITVAFLAVCCLAVAITMFAQGGGDTSANIQQLEKDIRHAQMNSDAAWYRQHLAEGYVEGHSWGDWATKAEAIKQAQDKSIKFTKGELSDVKVTTFGPNTAVAHYKFTYDATFNGTRRARAVICSDTWINQSGAWKLASNHCSHVEGT</sequence>
<feature type="domain" description="DUF4440" evidence="2">
    <location>
        <begin position="33"/>
        <end position="140"/>
    </location>
</feature>
<dbReference type="InterPro" id="IPR032710">
    <property type="entry name" value="NTF2-like_dom_sf"/>
</dbReference>
<dbReference type="OrthoDB" id="8018097at2"/>
<dbReference type="EMBL" id="CP042806">
    <property type="protein sequence ID" value="QEE30098.1"/>
    <property type="molecule type" value="Genomic_DNA"/>
</dbReference>
<dbReference type="AlphaFoldDB" id="A0A5B9ED10"/>
<evidence type="ECO:0000313" key="4">
    <source>
        <dbReference type="Proteomes" id="UP000321820"/>
    </source>
</evidence>
<dbReference type="Gene3D" id="3.10.450.50">
    <property type="match status" value="1"/>
</dbReference>
<dbReference type="Proteomes" id="UP000321820">
    <property type="component" value="Chromosome"/>
</dbReference>
<dbReference type="KEGG" id="talb:FTW19_20195"/>
<organism evidence="3 4">
    <name type="scientific">Terriglobus albidus</name>
    <dbReference type="NCBI Taxonomy" id="1592106"/>
    <lineage>
        <taxon>Bacteria</taxon>
        <taxon>Pseudomonadati</taxon>
        <taxon>Acidobacteriota</taxon>
        <taxon>Terriglobia</taxon>
        <taxon>Terriglobales</taxon>
        <taxon>Acidobacteriaceae</taxon>
        <taxon>Terriglobus</taxon>
    </lineage>
</organism>
<gene>
    <name evidence="3" type="ORF">FTW19_20195</name>
</gene>
<keyword evidence="4" id="KW-1185">Reference proteome</keyword>
<evidence type="ECO:0000259" key="2">
    <source>
        <dbReference type="Pfam" id="PF14534"/>
    </source>
</evidence>
<protein>
    <submittedName>
        <fullName evidence="3">Nuclear transport factor 2 family protein</fullName>
    </submittedName>
</protein>
<dbReference type="RefSeq" id="WP_147649368.1">
    <property type="nucleotide sequence ID" value="NZ_CP042806.1"/>
</dbReference>
<reference evidence="3 4" key="1">
    <citation type="submission" date="2019-08" db="EMBL/GenBank/DDBJ databases">
        <title>Complete genome sequence of Terriglobus albidus strain ORNL.</title>
        <authorList>
            <person name="Podar M."/>
        </authorList>
    </citation>
    <scope>NUCLEOTIDE SEQUENCE [LARGE SCALE GENOMIC DNA]</scope>
    <source>
        <strain evidence="3 4">ORNL</strain>
    </source>
</reference>
<proteinExistence type="predicted"/>
<feature type="signal peptide" evidence="1">
    <location>
        <begin position="1"/>
        <end position="23"/>
    </location>
</feature>
<accession>A0A5B9ED10</accession>
<feature type="chain" id="PRO_5023019066" evidence="1">
    <location>
        <begin position="24"/>
        <end position="151"/>
    </location>
</feature>
<dbReference type="InterPro" id="IPR027843">
    <property type="entry name" value="DUF4440"/>
</dbReference>
<name>A0A5B9ED10_9BACT</name>
<dbReference type="Pfam" id="PF14534">
    <property type="entry name" value="DUF4440"/>
    <property type="match status" value="1"/>
</dbReference>
<dbReference type="SUPFAM" id="SSF54427">
    <property type="entry name" value="NTF2-like"/>
    <property type="match status" value="1"/>
</dbReference>
<evidence type="ECO:0000313" key="3">
    <source>
        <dbReference type="EMBL" id="QEE30098.1"/>
    </source>
</evidence>
<keyword evidence="1" id="KW-0732">Signal</keyword>
<evidence type="ECO:0000256" key="1">
    <source>
        <dbReference type="SAM" id="SignalP"/>
    </source>
</evidence>